<dbReference type="RefSeq" id="WP_155091062.1">
    <property type="nucleotide sequence ID" value="NZ_CP102754.1"/>
</dbReference>
<dbReference type="AlphaFoldDB" id="A0A6I3LEW0"/>
<sequence>MSRKQKYNYEFKLRLVTIILEGKHSLTGLAKEESIMPSNLRFWIKLYEAYGKQGLLGISQSNFTIKEKVSIIQDYQKSGLSLINTCVKYRISSSSVLLQWIKKFQNNGFKGLEDNRGAHFRKNKTNIKMTKKRNIPGIKASMSEVEKLKIELAYLRAENDYLKKLEALAQSKQAKKKKP</sequence>
<dbReference type="Proteomes" id="UP000438760">
    <property type="component" value="Unassembled WGS sequence"/>
</dbReference>
<dbReference type="GO" id="GO:0004803">
    <property type="term" value="F:transposase activity"/>
    <property type="evidence" value="ECO:0007669"/>
    <property type="project" value="InterPro"/>
</dbReference>
<dbReference type="GO" id="GO:0006313">
    <property type="term" value="P:DNA transposition"/>
    <property type="evidence" value="ECO:0007669"/>
    <property type="project" value="InterPro"/>
</dbReference>
<keyword evidence="4" id="KW-1185">Reference proteome</keyword>
<protein>
    <submittedName>
        <fullName evidence="3">Transposase</fullName>
    </submittedName>
</protein>
<dbReference type="EMBL" id="WMJX01000003">
    <property type="protein sequence ID" value="MTG97008.1"/>
    <property type="molecule type" value="Genomic_DNA"/>
</dbReference>
<dbReference type="PANTHER" id="PTHR33795:SF1">
    <property type="entry name" value="INSERTION ELEMENT IS150 PROTEIN INSJ"/>
    <property type="match status" value="1"/>
</dbReference>
<dbReference type="Pfam" id="PF01527">
    <property type="entry name" value="HTH_Tnp_1"/>
    <property type="match status" value="1"/>
</dbReference>
<dbReference type="SUPFAM" id="SSF48295">
    <property type="entry name" value="TrpR-like"/>
    <property type="match status" value="2"/>
</dbReference>
<feature type="domain" description="Insertion element IS150 protein InsJ-like helix-turn-helix" evidence="2">
    <location>
        <begin position="67"/>
        <end position="117"/>
    </location>
</feature>
<comment type="caution">
    <text evidence="3">The sequence shown here is derived from an EMBL/GenBank/DDBJ whole genome shotgun (WGS) entry which is preliminary data.</text>
</comment>
<gene>
    <name evidence="3" type="ORF">GJV76_02475</name>
</gene>
<reference evidence="3 4" key="1">
    <citation type="submission" date="2019-11" db="EMBL/GenBank/DDBJ databases">
        <title>Genome of Strain BIT-d1.</title>
        <authorList>
            <person name="Yang Y."/>
        </authorList>
    </citation>
    <scope>NUCLEOTIDE SEQUENCE [LARGE SCALE GENOMIC DNA]</scope>
    <source>
        <strain evidence="3 4">BIT-d1</strain>
    </source>
</reference>
<dbReference type="InterPro" id="IPR052057">
    <property type="entry name" value="IS150/IS1296_orfA-like"/>
</dbReference>
<dbReference type="OrthoDB" id="706721at2"/>
<dbReference type="Gene3D" id="1.10.10.10">
    <property type="entry name" value="Winged helix-like DNA-binding domain superfamily/Winged helix DNA-binding domain"/>
    <property type="match status" value="2"/>
</dbReference>
<organism evidence="3 4">
    <name type="scientific">Myroides albus</name>
    <dbReference type="NCBI Taxonomy" id="2562892"/>
    <lineage>
        <taxon>Bacteria</taxon>
        <taxon>Pseudomonadati</taxon>
        <taxon>Bacteroidota</taxon>
        <taxon>Flavobacteriia</taxon>
        <taxon>Flavobacteriales</taxon>
        <taxon>Flavobacteriaceae</taxon>
        <taxon>Myroides</taxon>
    </lineage>
</organism>
<comment type="similarity">
    <text evidence="1">Belongs to the IS150/IS1296 orfA family.</text>
</comment>
<dbReference type="GO" id="GO:0043565">
    <property type="term" value="F:sequence-specific DNA binding"/>
    <property type="evidence" value="ECO:0007669"/>
    <property type="project" value="InterPro"/>
</dbReference>
<dbReference type="InterPro" id="IPR010921">
    <property type="entry name" value="Trp_repressor/repl_initiator"/>
</dbReference>
<dbReference type="InterPro" id="IPR002514">
    <property type="entry name" value="Transposase_8"/>
</dbReference>
<name>A0A6I3LEW0_9FLAO</name>
<dbReference type="InterPro" id="IPR036388">
    <property type="entry name" value="WH-like_DNA-bd_sf"/>
</dbReference>
<evidence type="ECO:0000313" key="4">
    <source>
        <dbReference type="Proteomes" id="UP000438760"/>
    </source>
</evidence>
<evidence type="ECO:0000313" key="3">
    <source>
        <dbReference type="EMBL" id="MTG97008.1"/>
    </source>
</evidence>
<dbReference type="InterPro" id="IPR055247">
    <property type="entry name" value="InsJ-like_HTH"/>
</dbReference>
<accession>A0A6I3LEW0</accession>
<evidence type="ECO:0000259" key="2">
    <source>
        <dbReference type="Pfam" id="PF13518"/>
    </source>
</evidence>
<evidence type="ECO:0000256" key="1">
    <source>
        <dbReference type="ARBA" id="ARBA00038232"/>
    </source>
</evidence>
<dbReference type="Pfam" id="PF13518">
    <property type="entry name" value="HTH_28"/>
    <property type="match status" value="1"/>
</dbReference>
<dbReference type="PANTHER" id="PTHR33795">
    <property type="entry name" value="INSERTION ELEMENT IS150 PROTEIN INSJ"/>
    <property type="match status" value="1"/>
</dbReference>
<proteinExistence type="inferred from homology"/>